<dbReference type="RefSeq" id="WP_183528148.1">
    <property type="nucleotide sequence ID" value="NZ_JACIJM010000004.1"/>
</dbReference>
<evidence type="ECO:0000313" key="2">
    <source>
        <dbReference type="Proteomes" id="UP000535415"/>
    </source>
</evidence>
<gene>
    <name evidence="1" type="ORF">FHS72_001781</name>
</gene>
<evidence type="ECO:0008006" key="3">
    <source>
        <dbReference type="Google" id="ProtNLM"/>
    </source>
</evidence>
<protein>
    <recommendedName>
        <fullName evidence="3">DUF4259 domain-containing protein</fullName>
    </recommendedName>
</protein>
<dbReference type="Proteomes" id="UP000535415">
    <property type="component" value="Unassembled WGS sequence"/>
</dbReference>
<proteinExistence type="predicted"/>
<dbReference type="InterPro" id="IPR025355">
    <property type="entry name" value="DUF4259"/>
</dbReference>
<sequence length="141" mass="15035">MSAWGTGSFDNDGALDFLADYREGTAAVVETVLRDIANLDDGTYIEADAGQAAMVAGEVIAACHDNPSEALDEDMLADLQTHRAAVVENLDLIDYAVTAIPKVLASETSEVAEFWENASPEDAEKFQNNAADLLTRLGDIV</sequence>
<accession>A0A7W9BKD8</accession>
<dbReference type="AlphaFoldDB" id="A0A7W9BKD8"/>
<name>A0A7W9BKD8_9RHOB</name>
<organism evidence="1 2">
    <name type="scientific">Yoonia ponticola</name>
    <dbReference type="NCBI Taxonomy" id="1524255"/>
    <lineage>
        <taxon>Bacteria</taxon>
        <taxon>Pseudomonadati</taxon>
        <taxon>Pseudomonadota</taxon>
        <taxon>Alphaproteobacteria</taxon>
        <taxon>Rhodobacterales</taxon>
        <taxon>Paracoccaceae</taxon>
        <taxon>Yoonia</taxon>
    </lineage>
</organism>
<dbReference type="Pfam" id="PF14078">
    <property type="entry name" value="DUF4259"/>
    <property type="match status" value="1"/>
</dbReference>
<reference evidence="1 2" key="1">
    <citation type="submission" date="2020-08" db="EMBL/GenBank/DDBJ databases">
        <title>Genomic Encyclopedia of Type Strains, Phase IV (KMG-IV): sequencing the most valuable type-strain genomes for metagenomic binning, comparative biology and taxonomic classification.</title>
        <authorList>
            <person name="Goeker M."/>
        </authorList>
    </citation>
    <scope>NUCLEOTIDE SEQUENCE [LARGE SCALE GENOMIC DNA]</scope>
    <source>
        <strain evidence="1 2">DSM 101064</strain>
    </source>
</reference>
<dbReference type="EMBL" id="JACIJM010000004">
    <property type="protein sequence ID" value="MBB5722157.1"/>
    <property type="molecule type" value="Genomic_DNA"/>
</dbReference>
<comment type="caution">
    <text evidence="1">The sequence shown here is derived from an EMBL/GenBank/DDBJ whole genome shotgun (WGS) entry which is preliminary data.</text>
</comment>
<evidence type="ECO:0000313" key="1">
    <source>
        <dbReference type="EMBL" id="MBB5722157.1"/>
    </source>
</evidence>
<keyword evidence="2" id="KW-1185">Reference proteome</keyword>